<dbReference type="InterPro" id="IPR016181">
    <property type="entry name" value="Acyl_CoA_acyltransferase"/>
</dbReference>
<gene>
    <name evidence="2" type="ORF">BJY28_002562</name>
</gene>
<keyword evidence="3" id="KW-1185">Reference proteome</keyword>
<dbReference type="PROSITE" id="PS51729">
    <property type="entry name" value="GNAT_YJDJ"/>
    <property type="match status" value="1"/>
</dbReference>
<comment type="caution">
    <text evidence="2">The sequence shown here is derived from an EMBL/GenBank/DDBJ whole genome shotgun (WGS) entry which is preliminary data.</text>
</comment>
<organism evidence="2 3">
    <name type="scientific">Janibacter alkaliphilus</name>
    <dbReference type="NCBI Taxonomy" id="1069963"/>
    <lineage>
        <taxon>Bacteria</taxon>
        <taxon>Bacillati</taxon>
        <taxon>Actinomycetota</taxon>
        <taxon>Actinomycetes</taxon>
        <taxon>Micrococcales</taxon>
        <taxon>Intrasporangiaceae</taxon>
        <taxon>Janibacter</taxon>
    </lineage>
</organism>
<dbReference type="PANTHER" id="PTHR31435">
    <property type="entry name" value="PROTEIN NATD1"/>
    <property type="match status" value="1"/>
</dbReference>
<dbReference type="PANTHER" id="PTHR31435:SF10">
    <property type="entry name" value="BSR4717 PROTEIN"/>
    <property type="match status" value="1"/>
</dbReference>
<reference evidence="2 3" key="1">
    <citation type="submission" date="2020-07" db="EMBL/GenBank/DDBJ databases">
        <title>Sequencing the genomes of 1000 actinobacteria strains.</title>
        <authorList>
            <person name="Klenk H.-P."/>
        </authorList>
    </citation>
    <scope>NUCLEOTIDE SEQUENCE [LARGE SCALE GENOMIC DNA]</scope>
    <source>
        <strain evidence="2 3">DSM 24723</strain>
    </source>
</reference>
<evidence type="ECO:0000259" key="1">
    <source>
        <dbReference type="PROSITE" id="PS51729"/>
    </source>
</evidence>
<name>A0A852XBH7_9MICO</name>
<dbReference type="Proteomes" id="UP000592181">
    <property type="component" value="Unassembled WGS sequence"/>
</dbReference>
<evidence type="ECO:0000313" key="3">
    <source>
        <dbReference type="Proteomes" id="UP000592181"/>
    </source>
</evidence>
<dbReference type="Gene3D" id="3.40.630.30">
    <property type="match status" value="1"/>
</dbReference>
<proteinExistence type="predicted"/>
<sequence length="105" mass="11436">MSEDVSRRTDPDRFEITTDGQVAGFTQFVEKGDQRIFFHTEIGEEFGGRGLASTLVAAALEATRADGMRIVPVCPYVKKYLGTHHEVDDLVDPVTPDALAAVPKG</sequence>
<dbReference type="Pfam" id="PF14542">
    <property type="entry name" value="Acetyltransf_CG"/>
    <property type="match status" value="1"/>
</dbReference>
<dbReference type="AlphaFoldDB" id="A0A852XBH7"/>
<dbReference type="InterPro" id="IPR045057">
    <property type="entry name" value="Gcn5-rel_NAT"/>
</dbReference>
<accession>A0A852XBH7</accession>
<evidence type="ECO:0000313" key="2">
    <source>
        <dbReference type="EMBL" id="NYG38093.1"/>
    </source>
</evidence>
<dbReference type="SUPFAM" id="SSF55729">
    <property type="entry name" value="Acyl-CoA N-acyltransferases (Nat)"/>
    <property type="match status" value="1"/>
</dbReference>
<protein>
    <recommendedName>
        <fullName evidence="1">N-acetyltransferase domain-containing protein</fullName>
    </recommendedName>
</protein>
<dbReference type="InterPro" id="IPR031165">
    <property type="entry name" value="GNAT_YJDJ"/>
</dbReference>
<feature type="domain" description="N-acetyltransferase" evidence="1">
    <location>
        <begin position="6"/>
        <end position="92"/>
    </location>
</feature>
<dbReference type="EMBL" id="JACBZX010000001">
    <property type="protein sequence ID" value="NYG38093.1"/>
    <property type="molecule type" value="Genomic_DNA"/>
</dbReference>
<dbReference type="RefSeq" id="WP_179463343.1">
    <property type="nucleotide sequence ID" value="NZ_JACBZX010000001.1"/>
</dbReference>